<dbReference type="CDD" id="cd07067">
    <property type="entry name" value="HP_PGM_like"/>
    <property type="match status" value="1"/>
</dbReference>
<dbReference type="InterPro" id="IPR029033">
    <property type="entry name" value="His_PPase_superfam"/>
</dbReference>
<dbReference type="SUPFAM" id="SSF53254">
    <property type="entry name" value="Phosphoglycerate mutase-like"/>
    <property type="match status" value="1"/>
</dbReference>
<dbReference type="InterPro" id="IPR013078">
    <property type="entry name" value="His_Pase_superF_clade-1"/>
</dbReference>
<dbReference type="Pfam" id="PF00300">
    <property type="entry name" value="His_Phos_1"/>
    <property type="match status" value="1"/>
</dbReference>
<comment type="caution">
    <text evidence="1">The sequence shown here is derived from an EMBL/GenBank/DDBJ whole genome shotgun (WGS) entry which is preliminary data.</text>
</comment>
<dbReference type="Proteomes" id="UP000663824">
    <property type="component" value="Unassembled WGS sequence"/>
</dbReference>
<sequence>MSSFQKLLNRFLGQFDGSYDPNIISKNSSDLNLSTLQRSRSLSKVTNARRQRSFDVFKSASCLSCGINEQDQQLSMNNNDKLVSISSKHEYNFESKFLVSHSNELSFLRHQQQQQLIKQKRRAKTKLIIIRHGERVDALFGDSWFQEAFDQAGNYRRFHTNLPISLPYRQNFQDYRYDPPLTELGLIRSFRTGEALYRTGLRIDHCYSSPSLRCIQTADAILDGMKLRTLVPIRIELGLFECGLWHKSVIPHFMSINELVLNRLNIETSYNSIQKSLSTDENEYDYYERSHSIMRQILLKHDTNDMTILFIGHAPSLETLTRQLIGAKPRPNELTQIAQNINYLSLTILEGQRNSWTFVDAILAKQT</sequence>
<name>A0A816VLZ2_9BILA</name>
<dbReference type="EMBL" id="CAJNRE010014113">
    <property type="protein sequence ID" value="CAF2124612.1"/>
    <property type="molecule type" value="Genomic_DNA"/>
</dbReference>
<proteinExistence type="predicted"/>
<evidence type="ECO:0000313" key="2">
    <source>
        <dbReference type="Proteomes" id="UP000663824"/>
    </source>
</evidence>
<dbReference type="PANTHER" id="PTHR16469">
    <property type="entry name" value="UBIQUITIN-ASSOCIATED AND SH3 DOMAIN-CONTAINING BA-RELATED"/>
    <property type="match status" value="1"/>
</dbReference>
<evidence type="ECO:0000313" key="1">
    <source>
        <dbReference type="EMBL" id="CAF2124612.1"/>
    </source>
</evidence>
<dbReference type="InterPro" id="IPR051710">
    <property type="entry name" value="Phosphatase_SH3-domain"/>
</dbReference>
<dbReference type="Gene3D" id="3.40.50.1240">
    <property type="entry name" value="Phosphoglycerate mutase-like"/>
    <property type="match status" value="1"/>
</dbReference>
<accession>A0A816VLZ2</accession>
<reference evidence="1" key="1">
    <citation type="submission" date="2021-02" db="EMBL/GenBank/DDBJ databases">
        <authorList>
            <person name="Nowell W R."/>
        </authorList>
    </citation>
    <scope>NUCLEOTIDE SEQUENCE</scope>
</reference>
<organism evidence="1 2">
    <name type="scientific">Rotaria magnacalcarata</name>
    <dbReference type="NCBI Taxonomy" id="392030"/>
    <lineage>
        <taxon>Eukaryota</taxon>
        <taxon>Metazoa</taxon>
        <taxon>Spiralia</taxon>
        <taxon>Gnathifera</taxon>
        <taxon>Rotifera</taxon>
        <taxon>Eurotatoria</taxon>
        <taxon>Bdelloidea</taxon>
        <taxon>Philodinida</taxon>
        <taxon>Philodinidae</taxon>
        <taxon>Rotaria</taxon>
    </lineage>
</organism>
<evidence type="ECO:0008006" key="3">
    <source>
        <dbReference type="Google" id="ProtNLM"/>
    </source>
</evidence>
<protein>
    <recommendedName>
        <fullName evidence="3">Phosphoglycerate mutase-like protein</fullName>
    </recommendedName>
</protein>
<dbReference type="AlphaFoldDB" id="A0A816VLZ2"/>
<dbReference type="PANTHER" id="PTHR16469:SF27">
    <property type="entry name" value="UBIQUITIN-ASSOCIATED AND SH3 DOMAIN-CONTAINING BA-RELATED"/>
    <property type="match status" value="1"/>
</dbReference>
<gene>
    <name evidence="1" type="ORF">MBJ925_LOCUS26515</name>
</gene>